<dbReference type="EMBL" id="JBEPAZ010000104">
    <property type="protein sequence ID" value="MER6434363.1"/>
    <property type="molecule type" value="Genomic_DNA"/>
</dbReference>
<dbReference type="Proteomes" id="UP001470023">
    <property type="component" value="Unassembled WGS sequence"/>
</dbReference>
<organism evidence="2 3">
    <name type="scientific">Streptomyces sp. 900105245</name>
    <dbReference type="NCBI Taxonomy" id="3154379"/>
    <lineage>
        <taxon>Bacteria</taxon>
        <taxon>Bacillati</taxon>
        <taxon>Actinomycetota</taxon>
        <taxon>Actinomycetes</taxon>
        <taxon>Kitasatosporales</taxon>
        <taxon>Streptomycetaceae</taxon>
        <taxon>Streptomyces</taxon>
    </lineage>
</organism>
<evidence type="ECO:0000313" key="3">
    <source>
        <dbReference type="Proteomes" id="UP001470023"/>
    </source>
</evidence>
<reference evidence="2 3" key="1">
    <citation type="submission" date="2024-06" db="EMBL/GenBank/DDBJ databases">
        <title>The Natural Products Discovery Center: Release of the First 8490 Sequenced Strains for Exploring Actinobacteria Biosynthetic Diversity.</title>
        <authorList>
            <person name="Kalkreuter E."/>
            <person name="Kautsar S.A."/>
            <person name="Yang D."/>
            <person name="Bader C.D."/>
            <person name="Teijaro C.N."/>
            <person name="Fluegel L."/>
            <person name="Davis C.M."/>
            <person name="Simpson J.R."/>
            <person name="Lauterbach L."/>
            <person name="Steele A.D."/>
            <person name="Gui C."/>
            <person name="Meng S."/>
            <person name="Li G."/>
            <person name="Viehrig K."/>
            <person name="Ye F."/>
            <person name="Su P."/>
            <person name="Kiefer A.F."/>
            <person name="Nichols A."/>
            <person name="Cepeda A.J."/>
            <person name="Yan W."/>
            <person name="Fan B."/>
            <person name="Jiang Y."/>
            <person name="Adhikari A."/>
            <person name="Zheng C.-J."/>
            <person name="Schuster L."/>
            <person name="Cowan T.M."/>
            <person name="Smanski M.J."/>
            <person name="Chevrette M.G."/>
            <person name="De Carvalho L.P.S."/>
            <person name="Shen B."/>
        </authorList>
    </citation>
    <scope>NUCLEOTIDE SEQUENCE [LARGE SCALE GENOMIC DNA]</scope>
    <source>
        <strain evidence="2 3">NPDC001166</strain>
    </source>
</reference>
<gene>
    <name evidence="2" type="ORF">ABT272_42985</name>
</gene>
<protein>
    <submittedName>
        <fullName evidence="2">Uncharacterized protein</fullName>
    </submittedName>
</protein>
<sequence length="158" mass="16440">MLIEPYANSEGGHHQRAPVALAQGRPGSPVIAPHGIGHETVMPPARNRRSTGERPGRASGSRPDLISPYGRALQRRAANVPLAPMAPPPAAAAAPGRPLACCLAEAWAQRAARRLQRGAEAVVILTASAALNGAAALVGRQLHLWLVNEQVTTEDAAV</sequence>
<proteinExistence type="predicted"/>
<feature type="region of interest" description="Disordered" evidence="1">
    <location>
        <begin position="23"/>
        <end position="68"/>
    </location>
</feature>
<evidence type="ECO:0000256" key="1">
    <source>
        <dbReference type="SAM" id="MobiDB-lite"/>
    </source>
</evidence>
<comment type="caution">
    <text evidence="2">The sequence shown here is derived from an EMBL/GenBank/DDBJ whole genome shotgun (WGS) entry which is preliminary data.</text>
</comment>
<keyword evidence="3" id="KW-1185">Reference proteome</keyword>
<name>A0ABV1UKU5_9ACTN</name>
<evidence type="ECO:0000313" key="2">
    <source>
        <dbReference type="EMBL" id="MER6434363.1"/>
    </source>
</evidence>
<dbReference type="RefSeq" id="WP_352066207.1">
    <property type="nucleotide sequence ID" value="NZ_JBEPAZ010000104.1"/>
</dbReference>
<accession>A0ABV1UKU5</accession>